<dbReference type="PANTHER" id="PTHR34512:SF30">
    <property type="entry name" value="OUTER MEMBRANE PROTEIN ASSEMBLY FACTOR BAMB"/>
    <property type="match status" value="1"/>
</dbReference>
<dbReference type="EMBL" id="RBLG01000002">
    <property type="protein sequence ID" value="RKS53087.1"/>
    <property type="molecule type" value="Genomic_DNA"/>
</dbReference>
<reference evidence="2 3" key="1">
    <citation type="submission" date="2018-10" db="EMBL/GenBank/DDBJ databases">
        <title>Genomic Encyclopedia of Archaeal and Bacterial Type Strains, Phase II (KMG-II): from individual species to whole genera.</title>
        <authorList>
            <person name="Goeker M."/>
        </authorList>
    </citation>
    <scope>NUCLEOTIDE SEQUENCE [LARGE SCALE GENOMIC DNA]</scope>
    <source>
        <strain evidence="2 3">DSM 19839</strain>
    </source>
</reference>
<dbReference type="Gene3D" id="2.40.10.480">
    <property type="match status" value="1"/>
</dbReference>
<accession>A0A495PSA7</accession>
<dbReference type="SUPFAM" id="SSF50998">
    <property type="entry name" value="Quinoprotein alcohol dehydrogenase-like"/>
    <property type="match status" value="1"/>
</dbReference>
<evidence type="ECO:0000259" key="1">
    <source>
        <dbReference type="Pfam" id="PF13360"/>
    </source>
</evidence>
<dbReference type="AlphaFoldDB" id="A0A495PSA7"/>
<feature type="domain" description="Pyrrolo-quinoline quinone repeat" evidence="1">
    <location>
        <begin position="342"/>
        <end position="463"/>
    </location>
</feature>
<dbReference type="Gene3D" id="2.130.10.10">
    <property type="entry name" value="YVTN repeat-like/Quinoprotein amine dehydrogenase"/>
    <property type="match status" value="2"/>
</dbReference>
<dbReference type="InterPro" id="IPR002372">
    <property type="entry name" value="PQQ_rpt_dom"/>
</dbReference>
<dbReference type="InterPro" id="IPR011047">
    <property type="entry name" value="Quinoprotein_ADH-like_sf"/>
</dbReference>
<name>A0A495PSA7_9FLAO</name>
<organism evidence="2 3">
    <name type="scientific">Gillisia mitskevichiae</name>
    <dbReference type="NCBI Taxonomy" id="270921"/>
    <lineage>
        <taxon>Bacteria</taxon>
        <taxon>Pseudomonadati</taxon>
        <taxon>Bacteroidota</taxon>
        <taxon>Flavobacteriia</taxon>
        <taxon>Flavobacteriales</taxon>
        <taxon>Flavobacteriaceae</taxon>
        <taxon>Gillisia</taxon>
    </lineage>
</organism>
<gene>
    <name evidence="2" type="ORF">BC962_1333</name>
</gene>
<dbReference type="SMART" id="SM00564">
    <property type="entry name" value="PQQ"/>
    <property type="match status" value="7"/>
</dbReference>
<dbReference type="InterPro" id="IPR015943">
    <property type="entry name" value="WD40/YVTN_repeat-like_dom_sf"/>
</dbReference>
<dbReference type="Proteomes" id="UP000276282">
    <property type="component" value="Unassembled WGS sequence"/>
</dbReference>
<keyword evidence="3" id="KW-1185">Reference proteome</keyword>
<dbReference type="InterPro" id="IPR018391">
    <property type="entry name" value="PQQ_b-propeller_rpt"/>
</dbReference>
<feature type="domain" description="Pyrrolo-quinoline quinone repeat" evidence="1">
    <location>
        <begin position="121"/>
        <end position="315"/>
    </location>
</feature>
<comment type="caution">
    <text evidence="2">The sequence shown here is derived from an EMBL/GenBank/DDBJ whole genome shotgun (WGS) entry which is preliminary data.</text>
</comment>
<dbReference type="OrthoDB" id="725093at2"/>
<dbReference type="PANTHER" id="PTHR34512">
    <property type="entry name" value="CELL SURFACE PROTEIN"/>
    <property type="match status" value="1"/>
</dbReference>
<evidence type="ECO:0000313" key="2">
    <source>
        <dbReference type="EMBL" id="RKS53087.1"/>
    </source>
</evidence>
<dbReference type="Pfam" id="PF13360">
    <property type="entry name" value="PQQ_2"/>
    <property type="match status" value="2"/>
</dbReference>
<proteinExistence type="predicted"/>
<evidence type="ECO:0000313" key="3">
    <source>
        <dbReference type="Proteomes" id="UP000276282"/>
    </source>
</evidence>
<protein>
    <submittedName>
        <fullName evidence="2">Outer membrane protein assembly factor BamB</fullName>
    </submittedName>
</protein>
<sequence length="471" mass="52429">MFVFSNEKFNILMKYFTLILLILCFSCSSDDDNSHINSKPGSIQIEEILLDGKKVTIDWSDAKDEDDDQIFYKLYINSILISETTESIGATTLEYNKDYTGRIIGSDKNGGTTEVSFNFSSANSKILLFADGSGALNAIDLFSLQPMWSTRTSNIESHSISDNMVYSGVNGINGLDILTGENIWSSTPSRNFNDEYRNIIIDDLNVYAFDADSNLFCVNKITGGKLWERSFLGYYAPLSIDSENVFACSRNNDHLYAINKKTGLTNWSFRLSNNNTGAATKINTNPLIVNNDIYFGDNIGRFYSLNKNTGSINWTINAGKYNPFYPSPTQFNQSVIVGTYRTLYAYNLNTGSTVWEYNSPTGVLETSPFVYNDKVYIGISNNGSGELLCLNAKNGSVIWSQVLENNTTSSPIVFENTVYIGDWNKNLYAINAETGVMDWKIKSEGVIFKSPTIVIGEGETVIYPSVSGLKN</sequence>